<feature type="non-terminal residue" evidence="1">
    <location>
        <position position="1"/>
    </location>
</feature>
<proteinExistence type="predicted"/>
<accession>A0A2G9Q596</accession>
<dbReference type="AlphaFoldDB" id="A0A2G9Q596"/>
<dbReference type="EMBL" id="KZ368911">
    <property type="protein sequence ID" value="PIO10778.1"/>
    <property type="molecule type" value="Genomic_DNA"/>
</dbReference>
<dbReference type="OrthoDB" id="527344at2759"/>
<keyword evidence="2" id="KW-1185">Reference proteome</keyword>
<organism evidence="1 2">
    <name type="scientific">Aquarana catesbeiana</name>
    <name type="common">American bullfrog</name>
    <name type="synonym">Rana catesbeiana</name>
    <dbReference type="NCBI Taxonomy" id="8400"/>
    <lineage>
        <taxon>Eukaryota</taxon>
        <taxon>Metazoa</taxon>
        <taxon>Chordata</taxon>
        <taxon>Craniata</taxon>
        <taxon>Vertebrata</taxon>
        <taxon>Euteleostomi</taxon>
        <taxon>Amphibia</taxon>
        <taxon>Batrachia</taxon>
        <taxon>Anura</taxon>
        <taxon>Neobatrachia</taxon>
        <taxon>Ranoidea</taxon>
        <taxon>Ranidae</taxon>
        <taxon>Aquarana</taxon>
    </lineage>
</organism>
<dbReference type="Proteomes" id="UP000228934">
    <property type="component" value="Unassembled WGS sequence"/>
</dbReference>
<evidence type="ECO:0000313" key="2">
    <source>
        <dbReference type="Proteomes" id="UP000228934"/>
    </source>
</evidence>
<protein>
    <submittedName>
        <fullName evidence="1">Uncharacterized protein</fullName>
    </submittedName>
</protein>
<reference evidence="2" key="1">
    <citation type="journal article" date="2017" name="Nat. Commun.">
        <title>The North American bullfrog draft genome provides insight into hormonal regulation of long noncoding RNA.</title>
        <authorList>
            <person name="Hammond S.A."/>
            <person name="Warren R.L."/>
            <person name="Vandervalk B.P."/>
            <person name="Kucuk E."/>
            <person name="Khan H."/>
            <person name="Gibb E.A."/>
            <person name="Pandoh P."/>
            <person name="Kirk H."/>
            <person name="Zhao Y."/>
            <person name="Jones M."/>
            <person name="Mungall A.J."/>
            <person name="Coope R."/>
            <person name="Pleasance S."/>
            <person name="Moore R.A."/>
            <person name="Holt R.A."/>
            <person name="Round J.M."/>
            <person name="Ohora S."/>
            <person name="Walle B.V."/>
            <person name="Veldhoen N."/>
            <person name="Helbing C.C."/>
            <person name="Birol I."/>
        </authorList>
    </citation>
    <scope>NUCLEOTIDE SEQUENCE [LARGE SCALE GENOMIC DNA]</scope>
</reference>
<sequence>GTREIGLLIAELKAGNSVTYQGKEIFPADVLSPDNPGPRFLVVECPTEDFITPMTENETLKR</sequence>
<gene>
    <name evidence="1" type="ORF">AB205_0190160</name>
</gene>
<name>A0A2G9Q596_AQUCT</name>
<evidence type="ECO:0000313" key="1">
    <source>
        <dbReference type="EMBL" id="PIO10778.1"/>
    </source>
</evidence>